<dbReference type="Proteomes" id="UP001143910">
    <property type="component" value="Unassembled WGS sequence"/>
</dbReference>
<name>A0ACC1N2K5_9HYPO</name>
<sequence>MRFTQTALSMALAATCVIASSDPTATKTEQVEIFVEEYADGEMVVDTSFVLPSGGNGTEHLEAREHHECWGNGLHTRQNQEAYEDDCEAIIRGLRNMRTQRNLTPLSSLTYRTGSGRCKVIVRNESRCHTTGFSDLVVANAAEDTLNHCSSLTQCSGWGYVFTVDRELIYIVEPFEYAPPTYSPRC</sequence>
<comment type="caution">
    <text evidence="1">The sequence shown here is derived from an EMBL/GenBank/DDBJ whole genome shotgun (WGS) entry which is preliminary data.</text>
</comment>
<protein>
    <submittedName>
        <fullName evidence="1">Uncharacterized protein</fullName>
    </submittedName>
</protein>
<evidence type="ECO:0000313" key="2">
    <source>
        <dbReference type="Proteomes" id="UP001143910"/>
    </source>
</evidence>
<keyword evidence="2" id="KW-1185">Reference proteome</keyword>
<accession>A0ACC1N2K5</accession>
<reference evidence="1" key="1">
    <citation type="submission" date="2022-08" db="EMBL/GenBank/DDBJ databases">
        <title>Genome Sequence of Lecanicillium fungicola.</title>
        <authorList>
            <person name="Buettner E."/>
        </authorList>
    </citation>
    <scope>NUCLEOTIDE SEQUENCE</scope>
    <source>
        <strain evidence="1">Babe33</strain>
    </source>
</reference>
<proteinExistence type="predicted"/>
<organism evidence="1 2">
    <name type="scientific">Zarea fungicola</name>
    <dbReference type="NCBI Taxonomy" id="93591"/>
    <lineage>
        <taxon>Eukaryota</taxon>
        <taxon>Fungi</taxon>
        <taxon>Dikarya</taxon>
        <taxon>Ascomycota</taxon>
        <taxon>Pezizomycotina</taxon>
        <taxon>Sordariomycetes</taxon>
        <taxon>Hypocreomycetidae</taxon>
        <taxon>Hypocreales</taxon>
        <taxon>Cordycipitaceae</taxon>
        <taxon>Zarea</taxon>
    </lineage>
</organism>
<dbReference type="EMBL" id="JANJQO010001021">
    <property type="protein sequence ID" value="KAJ2973142.1"/>
    <property type="molecule type" value="Genomic_DNA"/>
</dbReference>
<evidence type="ECO:0000313" key="1">
    <source>
        <dbReference type="EMBL" id="KAJ2973142.1"/>
    </source>
</evidence>
<gene>
    <name evidence="1" type="ORF">NQ176_g6773</name>
</gene>